<organism evidence="4">
    <name type="scientific">uncultured Thermomicrobiales bacterium</name>
    <dbReference type="NCBI Taxonomy" id="1645740"/>
    <lineage>
        <taxon>Bacteria</taxon>
        <taxon>Pseudomonadati</taxon>
        <taxon>Thermomicrobiota</taxon>
        <taxon>Thermomicrobia</taxon>
        <taxon>Thermomicrobiales</taxon>
        <taxon>environmental samples</taxon>
    </lineage>
</organism>
<accession>A0A6J4UWP7</accession>
<protein>
    <recommendedName>
        <fullName evidence="3">Response regulatory domain-containing protein</fullName>
    </recommendedName>
</protein>
<dbReference type="Gene3D" id="3.40.50.2300">
    <property type="match status" value="1"/>
</dbReference>
<name>A0A6J4UWP7_9BACT</name>
<dbReference type="Pfam" id="PF00072">
    <property type="entry name" value="Response_reg"/>
    <property type="match status" value="1"/>
</dbReference>
<dbReference type="PANTHER" id="PTHR44591">
    <property type="entry name" value="STRESS RESPONSE REGULATOR PROTEIN 1"/>
    <property type="match status" value="1"/>
</dbReference>
<feature type="modified residue" description="4-aspartylphosphate" evidence="2">
    <location>
        <position position="94"/>
    </location>
</feature>
<reference evidence="4" key="1">
    <citation type="submission" date="2020-02" db="EMBL/GenBank/DDBJ databases">
        <authorList>
            <person name="Meier V. D."/>
        </authorList>
    </citation>
    <scope>NUCLEOTIDE SEQUENCE</scope>
    <source>
        <strain evidence="4">AVDCRST_MAG87</strain>
    </source>
</reference>
<dbReference type="SUPFAM" id="SSF52172">
    <property type="entry name" value="CheY-like"/>
    <property type="match status" value="1"/>
</dbReference>
<dbReference type="PROSITE" id="PS50110">
    <property type="entry name" value="RESPONSE_REGULATORY"/>
    <property type="match status" value="1"/>
</dbReference>
<dbReference type="InterPro" id="IPR011006">
    <property type="entry name" value="CheY-like_superfamily"/>
</dbReference>
<evidence type="ECO:0000313" key="4">
    <source>
        <dbReference type="EMBL" id="CAA9560669.1"/>
    </source>
</evidence>
<dbReference type="SMART" id="SM00448">
    <property type="entry name" value="REC"/>
    <property type="match status" value="1"/>
</dbReference>
<dbReference type="InterPro" id="IPR001789">
    <property type="entry name" value="Sig_transdc_resp-reg_receiver"/>
</dbReference>
<evidence type="ECO:0000256" key="1">
    <source>
        <dbReference type="ARBA" id="ARBA00022553"/>
    </source>
</evidence>
<gene>
    <name evidence="4" type="ORF">AVDCRST_MAG87-1557</name>
</gene>
<sequence>MVGMSGLMSTSNREMMTAPAATRQETVTDATDADGTASPVTAAKHILVINDTQEILDLFREILEEEGYRVSLYSYTFQDIAQVREVQPDLVILDFIIGGEDLGWQMLQKMKMTRDTMDIPVICCTAALALVRELEGHLRTKNVGVVLKPFDIDDLLEAVSASLLKVDPDDPSMPPARSSSILPAG</sequence>
<proteinExistence type="predicted"/>
<dbReference type="AlphaFoldDB" id="A0A6J4UWP7"/>
<dbReference type="GO" id="GO:0000160">
    <property type="term" value="P:phosphorelay signal transduction system"/>
    <property type="evidence" value="ECO:0007669"/>
    <property type="project" value="InterPro"/>
</dbReference>
<keyword evidence="1 2" id="KW-0597">Phosphoprotein</keyword>
<evidence type="ECO:0000259" key="3">
    <source>
        <dbReference type="PROSITE" id="PS50110"/>
    </source>
</evidence>
<evidence type="ECO:0000256" key="2">
    <source>
        <dbReference type="PROSITE-ProRule" id="PRU00169"/>
    </source>
</evidence>
<feature type="domain" description="Response regulatory" evidence="3">
    <location>
        <begin position="45"/>
        <end position="163"/>
    </location>
</feature>
<dbReference type="PANTHER" id="PTHR44591:SF3">
    <property type="entry name" value="RESPONSE REGULATORY DOMAIN-CONTAINING PROTEIN"/>
    <property type="match status" value="1"/>
</dbReference>
<dbReference type="EMBL" id="CADCWJ010000346">
    <property type="protein sequence ID" value="CAA9560669.1"/>
    <property type="molecule type" value="Genomic_DNA"/>
</dbReference>
<dbReference type="InterPro" id="IPR050595">
    <property type="entry name" value="Bact_response_regulator"/>
</dbReference>